<keyword evidence="2" id="KW-0175">Coiled coil</keyword>
<gene>
    <name evidence="3" type="ORF">GCM10011349_26230</name>
</gene>
<evidence type="ECO:0000313" key="4">
    <source>
        <dbReference type="Proteomes" id="UP000605099"/>
    </source>
</evidence>
<evidence type="ECO:0000313" key="3">
    <source>
        <dbReference type="EMBL" id="GGN52556.1"/>
    </source>
</evidence>
<dbReference type="Gene3D" id="1.20.1600.10">
    <property type="entry name" value="Outer membrane efflux proteins (OEP)"/>
    <property type="match status" value="1"/>
</dbReference>
<accession>A0ABQ2JNU8</accession>
<evidence type="ECO:0000256" key="1">
    <source>
        <dbReference type="ARBA" id="ARBA00007613"/>
    </source>
</evidence>
<organism evidence="3 4">
    <name type="scientific">Novosphingobium indicum</name>
    <dbReference type="NCBI Taxonomy" id="462949"/>
    <lineage>
        <taxon>Bacteria</taxon>
        <taxon>Pseudomonadati</taxon>
        <taxon>Pseudomonadota</taxon>
        <taxon>Alphaproteobacteria</taxon>
        <taxon>Sphingomonadales</taxon>
        <taxon>Sphingomonadaceae</taxon>
        <taxon>Novosphingobium</taxon>
    </lineage>
</organism>
<dbReference type="PANTHER" id="PTHR30203:SF24">
    <property type="entry name" value="BLR4935 PROTEIN"/>
    <property type="match status" value="1"/>
</dbReference>
<dbReference type="Proteomes" id="UP000605099">
    <property type="component" value="Unassembled WGS sequence"/>
</dbReference>
<comment type="similarity">
    <text evidence="1">Belongs to the outer membrane factor (OMF) (TC 1.B.17) family.</text>
</comment>
<dbReference type="SUPFAM" id="SSF56954">
    <property type="entry name" value="Outer membrane efflux proteins (OEP)"/>
    <property type="match status" value="1"/>
</dbReference>
<keyword evidence="4" id="KW-1185">Reference proteome</keyword>
<sequence>MKRVLLGLLLLILPAPVLAKEPLLLEEVLRSSAMHSPAIVEAMSEQRAAQGRQLSAYGAFDTVFDVDMESRALGYYDGTTLDGGVTRPLAGNGGKVYGGYRVSRGDFPVYDGKRYTNELGEARVGTVFSLIRDRLTDSRRTKIGLAAQDVELARLDKELVAIGVQRQAIAAYQQWVAAGMRVDIYRNLLMLATERQASIERQIRLGARPDILGTENEQNILRRESLLVRAEQELAAAANSLSFYLRNEVGDPVVPSADRLPDELPDFDLPQVGPLMGPRLSESISRPELDAILVKLGQAEARRRLAENDLKPRLDLKAEVSKDFGPFGPGGSSRTPAEAYVGFSFSVPLQRRDARGRIAEAEAAAQALEFRRKRIEDQILVEVNGLAIQVEAADKLVALADDETRLADTMAAAERRRFSLGASDFLVVNLREESAADARLRQIDAEYRRAAARAELIAATVDREQLGLWPEG</sequence>
<reference evidence="4" key="1">
    <citation type="journal article" date="2019" name="Int. J. Syst. Evol. Microbiol.">
        <title>The Global Catalogue of Microorganisms (GCM) 10K type strain sequencing project: providing services to taxonomists for standard genome sequencing and annotation.</title>
        <authorList>
            <consortium name="The Broad Institute Genomics Platform"/>
            <consortium name="The Broad Institute Genome Sequencing Center for Infectious Disease"/>
            <person name="Wu L."/>
            <person name="Ma J."/>
        </authorList>
    </citation>
    <scope>NUCLEOTIDE SEQUENCE [LARGE SCALE GENOMIC DNA]</scope>
    <source>
        <strain evidence="4">CGMCC 1.6784</strain>
    </source>
</reference>
<feature type="coiled-coil region" evidence="2">
    <location>
        <begin position="351"/>
        <end position="378"/>
    </location>
</feature>
<dbReference type="PANTHER" id="PTHR30203">
    <property type="entry name" value="OUTER MEMBRANE CATION EFFLUX PROTEIN"/>
    <property type="match status" value="1"/>
</dbReference>
<dbReference type="InterPro" id="IPR003423">
    <property type="entry name" value="OMP_efflux"/>
</dbReference>
<dbReference type="RefSeq" id="WP_188820134.1">
    <property type="nucleotide sequence ID" value="NZ_BMLK01000011.1"/>
</dbReference>
<dbReference type="InterPro" id="IPR010131">
    <property type="entry name" value="MdtP/NodT-like"/>
</dbReference>
<proteinExistence type="inferred from homology"/>
<protein>
    <submittedName>
        <fullName evidence="3">Multidrug transporter</fullName>
    </submittedName>
</protein>
<dbReference type="Pfam" id="PF02321">
    <property type="entry name" value="OEP"/>
    <property type="match status" value="1"/>
</dbReference>
<name>A0ABQ2JNU8_9SPHN</name>
<dbReference type="EMBL" id="BMLK01000011">
    <property type="protein sequence ID" value="GGN52556.1"/>
    <property type="molecule type" value="Genomic_DNA"/>
</dbReference>
<comment type="caution">
    <text evidence="3">The sequence shown here is derived from an EMBL/GenBank/DDBJ whole genome shotgun (WGS) entry which is preliminary data.</text>
</comment>
<evidence type="ECO:0000256" key="2">
    <source>
        <dbReference type="SAM" id="Coils"/>
    </source>
</evidence>